<reference evidence="2" key="1">
    <citation type="journal article" date="2014" name="Int. J. Syst. Evol. Microbiol.">
        <title>Complete genome sequence of Corynebacterium casei LMG S-19264T (=DSM 44701T), isolated from a smear-ripened cheese.</title>
        <authorList>
            <consortium name="US DOE Joint Genome Institute (JGI-PGF)"/>
            <person name="Walter F."/>
            <person name="Albersmeier A."/>
            <person name="Kalinowski J."/>
            <person name="Ruckert C."/>
        </authorList>
    </citation>
    <scope>NUCLEOTIDE SEQUENCE</scope>
    <source>
        <strain evidence="2">CGMCC 4.7306</strain>
    </source>
</reference>
<gene>
    <name evidence="2" type="ORF">GCM10011575_36580</name>
</gene>
<keyword evidence="1" id="KW-0472">Membrane</keyword>
<evidence type="ECO:0000313" key="2">
    <source>
        <dbReference type="EMBL" id="GGL75106.1"/>
    </source>
</evidence>
<keyword evidence="3" id="KW-1185">Reference proteome</keyword>
<accession>A0A917SDS9</accession>
<dbReference type="Proteomes" id="UP000613840">
    <property type="component" value="Unassembled WGS sequence"/>
</dbReference>
<sequence>MIDWISLIVVAVVSIGATALFALLLAGAIRLLAAARTAGDGVARGPATVGAWVLLGLIGLLILFALYLIIPQFH</sequence>
<name>A0A917SDS9_9ACTN</name>
<feature type="transmembrane region" description="Helical" evidence="1">
    <location>
        <begin position="50"/>
        <end position="70"/>
    </location>
</feature>
<dbReference type="RefSeq" id="WP_188896818.1">
    <property type="nucleotide sequence ID" value="NZ_BMMZ01000010.1"/>
</dbReference>
<reference evidence="2" key="2">
    <citation type="submission" date="2020-09" db="EMBL/GenBank/DDBJ databases">
        <authorList>
            <person name="Sun Q."/>
            <person name="Zhou Y."/>
        </authorList>
    </citation>
    <scope>NUCLEOTIDE SEQUENCE</scope>
    <source>
        <strain evidence="2">CGMCC 4.7306</strain>
    </source>
</reference>
<protein>
    <submittedName>
        <fullName evidence="2">Uncharacterized protein</fullName>
    </submittedName>
</protein>
<evidence type="ECO:0000256" key="1">
    <source>
        <dbReference type="SAM" id="Phobius"/>
    </source>
</evidence>
<proteinExistence type="predicted"/>
<keyword evidence="1" id="KW-1133">Transmembrane helix</keyword>
<dbReference type="AlphaFoldDB" id="A0A917SDS9"/>
<keyword evidence="1" id="KW-0812">Transmembrane</keyword>
<comment type="caution">
    <text evidence="2">The sequence shown here is derived from an EMBL/GenBank/DDBJ whole genome shotgun (WGS) entry which is preliminary data.</text>
</comment>
<evidence type="ECO:0000313" key="3">
    <source>
        <dbReference type="Proteomes" id="UP000613840"/>
    </source>
</evidence>
<organism evidence="2 3">
    <name type="scientific">Microlunatus endophyticus</name>
    <dbReference type="NCBI Taxonomy" id="1716077"/>
    <lineage>
        <taxon>Bacteria</taxon>
        <taxon>Bacillati</taxon>
        <taxon>Actinomycetota</taxon>
        <taxon>Actinomycetes</taxon>
        <taxon>Propionibacteriales</taxon>
        <taxon>Propionibacteriaceae</taxon>
        <taxon>Microlunatus</taxon>
    </lineage>
</organism>
<dbReference type="EMBL" id="BMMZ01000010">
    <property type="protein sequence ID" value="GGL75106.1"/>
    <property type="molecule type" value="Genomic_DNA"/>
</dbReference>